<dbReference type="InterPro" id="IPR012337">
    <property type="entry name" value="RNaseH-like_sf"/>
</dbReference>
<evidence type="ECO:0000259" key="1">
    <source>
        <dbReference type="PROSITE" id="PS50822"/>
    </source>
</evidence>
<evidence type="ECO:0000313" key="4">
    <source>
        <dbReference type="Proteomes" id="UP000002051"/>
    </source>
</evidence>
<dbReference type="Pfam" id="PF02171">
    <property type="entry name" value="Piwi"/>
    <property type="match status" value="1"/>
</dbReference>
<reference evidence="2 4" key="2">
    <citation type="journal article" date="2014" name="BMC Genomics">
        <title>An improved genome release (version Mt4.0) for the model legume Medicago truncatula.</title>
        <authorList>
            <person name="Tang H."/>
            <person name="Krishnakumar V."/>
            <person name="Bidwell S."/>
            <person name="Rosen B."/>
            <person name="Chan A."/>
            <person name="Zhou S."/>
            <person name="Gentzbittel L."/>
            <person name="Childs K.L."/>
            <person name="Yandell M."/>
            <person name="Gundlach H."/>
            <person name="Mayer K.F."/>
            <person name="Schwartz D.C."/>
            <person name="Town C.D."/>
        </authorList>
    </citation>
    <scope>GENOME REANNOTATION</scope>
    <source>
        <strain evidence="2">A17</strain>
        <strain evidence="3 4">cv. Jemalong A17</strain>
    </source>
</reference>
<gene>
    <name evidence="2" type="ordered locus">MTR_6g037320</name>
</gene>
<dbReference type="Gene3D" id="3.30.420.10">
    <property type="entry name" value="Ribonuclease H-like superfamily/Ribonuclease H"/>
    <property type="match status" value="1"/>
</dbReference>
<keyword evidence="4" id="KW-1185">Reference proteome</keyword>
<organism evidence="2 4">
    <name type="scientific">Medicago truncatula</name>
    <name type="common">Barrel medic</name>
    <name type="synonym">Medicago tribuloides</name>
    <dbReference type="NCBI Taxonomy" id="3880"/>
    <lineage>
        <taxon>Eukaryota</taxon>
        <taxon>Viridiplantae</taxon>
        <taxon>Streptophyta</taxon>
        <taxon>Embryophyta</taxon>
        <taxon>Tracheophyta</taxon>
        <taxon>Spermatophyta</taxon>
        <taxon>Magnoliopsida</taxon>
        <taxon>eudicotyledons</taxon>
        <taxon>Gunneridae</taxon>
        <taxon>Pentapetalae</taxon>
        <taxon>rosids</taxon>
        <taxon>fabids</taxon>
        <taxon>Fabales</taxon>
        <taxon>Fabaceae</taxon>
        <taxon>Papilionoideae</taxon>
        <taxon>50 kb inversion clade</taxon>
        <taxon>NPAAA clade</taxon>
        <taxon>Hologalegina</taxon>
        <taxon>IRL clade</taxon>
        <taxon>Trifolieae</taxon>
        <taxon>Medicago</taxon>
    </lineage>
</organism>
<dbReference type="AlphaFoldDB" id="A0A072UA07"/>
<evidence type="ECO:0000313" key="2">
    <source>
        <dbReference type="EMBL" id="KEH25893.1"/>
    </source>
</evidence>
<dbReference type="EMBL" id="CM001222">
    <property type="protein sequence ID" value="KEH25893.1"/>
    <property type="molecule type" value="Genomic_DNA"/>
</dbReference>
<evidence type="ECO:0000313" key="3">
    <source>
        <dbReference type="EnsemblPlants" id="KEH25893"/>
    </source>
</evidence>
<dbReference type="EnsemblPlants" id="KEH25893">
    <property type="protein sequence ID" value="KEH25893"/>
    <property type="gene ID" value="MTR_6g037320"/>
</dbReference>
<dbReference type="GO" id="GO:0003676">
    <property type="term" value="F:nucleic acid binding"/>
    <property type="evidence" value="ECO:0007669"/>
    <property type="project" value="InterPro"/>
</dbReference>
<dbReference type="Gene3D" id="3.40.50.2300">
    <property type="match status" value="1"/>
</dbReference>
<dbReference type="SUPFAM" id="SSF53098">
    <property type="entry name" value="Ribonuclease H-like"/>
    <property type="match status" value="1"/>
</dbReference>
<dbReference type="InterPro" id="IPR003165">
    <property type="entry name" value="Piwi"/>
</dbReference>
<dbReference type="Proteomes" id="UP000002051">
    <property type="component" value="Chromosome 6"/>
</dbReference>
<proteinExistence type="predicted"/>
<reference evidence="2 4" key="1">
    <citation type="journal article" date="2011" name="Nature">
        <title>The Medicago genome provides insight into the evolution of rhizobial symbioses.</title>
        <authorList>
            <person name="Young N.D."/>
            <person name="Debelle F."/>
            <person name="Oldroyd G.E."/>
            <person name="Geurts R."/>
            <person name="Cannon S.B."/>
            <person name="Udvardi M.K."/>
            <person name="Benedito V.A."/>
            <person name="Mayer K.F."/>
            <person name="Gouzy J."/>
            <person name="Schoof H."/>
            <person name="Van de Peer Y."/>
            <person name="Proost S."/>
            <person name="Cook D.R."/>
            <person name="Meyers B.C."/>
            <person name="Spannagl M."/>
            <person name="Cheung F."/>
            <person name="De Mita S."/>
            <person name="Krishnakumar V."/>
            <person name="Gundlach H."/>
            <person name="Zhou S."/>
            <person name="Mudge J."/>
            <person name="Bharti A.K."/>
            <person name="Murray J.D."/>
            <person name="Naoumkina M.A."/>
            <person name="Rosen B."/>
            <person name="Silverstein K.A."/>
            <person name="Tang H."/>
            <person name="Rombauts S."/>
            <person name="Zhao P.X."/>
            <person name="Zhou P."/>
            <person name="Barbe V."/>
            <person name="Bardou P."/>
            <person name="Bechner M."/>
            <person name="Bellec A."/>
            <person name="Berger A."/>
            <person name="Berges H."/>
            <person name="Bidwell S."/>
            <person name="Bisseling T."/>
            <person name="Choisne N."/>
            <person name="Couloux A."/>
            <person name="Denny R."/>
            <person name="Deshpande S."/>
            <person name="Dai X."/>
            <person name="Doyle J.J."/>
            <person name="Dudez A.M."/>
            <person name="Farmer A.D."/>
            <person name="Fouteau S."/>
            <person name="Franken C."/>
            <person name="Gibelin C."/>
            <person name="Gish J."/>
            <person name="Goldstein S."/>
            <person name="Gonzalez A.J."/>
            <person name="Green P.J."/>
            <person name="Hallab A."/>
            <person name="Hartog M."/>
            <person name="Hua A."/>
            <person name="Humphray S.J."/>
            <person name="Jeong D.H."/>
            <person name="Jing Y."/>
            <person name="Jocker A."/>
            <person name="Kenton S.M."/>
            <person name="Kim D.J."/>
            <person name="Klee K."/>
            <person name="Lai H."/>
            <person name="Lang C."/>
            <person name="Lin S."/>
            <person name="Macmil S.L."/>
            <person name="Magdelenat G."/>
            <person name="Matthews L."/>
            <person name="McCorrison J."/>
            <person name="Monaghan E.L."/>
            <person name="Mun J.H."/>
            <person name="Najar F.Z."/>
            <person name="Nicholson C."/>
            <person name="Noirot C."/>
            <person name="O'Bleness M."/>
            <person name="Paule C.R."/>
            <person name="Poulain J."/>
            <person name="Prion F."/>
            <person name="Qin B."/>
            <person name="Qu C."/>
            <person name="Retzel E.F."/>
            <person name="Riddle C."/>
            <person name="Sallet E."/>
            <person name="Samain S."/>
            <person name="Samson N."/>
            <person name="Sanders I."/>
            <person name="Saurat O."/>
            <person name="Scarpelli C."/>
            <person name="Schiex T."/>
            <person name="Segurens B."/>
            <person name="Severin A.J."/>
            <person name="Sherrier D.J."/>
            <person name="Shi R."/>
            <person name="Sims S."/>
            <person name="Singer S.R."/>
            <person name="Sinharoy S."/>
            <person name="Sterck L."/>
            <person name="Viollet A."/>
            <person name="Wang B.B."/>
            <person name="Wang K."/>
            <person name="Wang M."/>
            <person name="Wang X."/>
            <person name="Warfsmann J."/>
            <person name="Weissenbach J."/>
            <person name="White D.D."/>
            <person name="White J.D."/>
            <person name="Wiley G.B."/>
            <person name="Wincker P."/>
            <person name="Xing Y."/>
            <person name="Yang L."/>
            <person name="Yao Z."/>
            <person name="Ying F."/>
            <person name="Zhai J."/>
            <person name="Zhou L."/>
            <person name="Zuber A."/>
            <person name="Denarie J."/>
            <person name="Dixon R.A."/>
            <person name="May G.D."/>
            <person name="Schwartz D.C."/>
            <person name="Rogers J."/>
            <person name="Quetier F."/>
            <person name="Town C.D."/>
            <person name="Roe B.A."/>
        </authorList>
    </citation>
    <scope>NUCLEOTIDE SEQUENCE [LARGE SCALE GENOMIC DNA]</scope>
    <source>
        <strain evidence="2">A17</strain>
        <strain evidence="3 4">cv. Jemalong A17</strain>
    </source>
</reference>
<feature type="domain" description="Piwi" evidence="1">
    <location>
        <begin position="1"/>
        <end position="68"/>
    </location>
</feature>
<dbReference type="HOGENOM" id="CLU_2088440_0_0_1"/>
<sequence>MSKQYLANVALKINVKVWGRNTVLGDALSRRIPLVSDRPSIIFGADVTHPHPGEDSSPSIAAVVASQDWPEITKDGVSEGQFYQVRLFELDVIRKVTVVSSLIIYYRYSRCVGTNCV</sequence>
<protein>
    <submittedName>
        <fullName evidence="2">Argonaute 1A-like protein</fullName>
    </submittedName>
</protein>
<dbReference type="PANTHER" id="PTHR22891">
    <property type="entry name" value="EUKARYOTIC TRANSLATION INITIATION FACTOR 2C"/>
    <property type="match status" value="1"/>
</dbReference>
<dbReference type="InterPro" id="IPR036397">
    <property type="entry name" value="RNaseH_sf"/>
</dbReference>
<dbReference type="PROSITE" id="PS50822">
    <property type="entry name" value="PIWI"/>
    <property type="match status" value="1"/>
</dbReference>
<reference evidence="3" key="3">
    <citation type="submission" date="2015-04" db="UniProtKB">
        <authorList>
            <consortium name="EnsemblPlants"/>
        </authorList>
    </citation>
    <scope>IDENTIFICATION</scope>
    <source>
        <strain evidence="3">cv. Jemalong A17</strain>
    </source>
</reference>
<dbReference type="STRING" id="3880.A0A072UA07"/>
<name>A0A072UA07_MEDTR</name>
<accession>A0A072UA07</accession>